<comment type="caution">
    <text evidence="3">The sequence shown here is derived from an EMBL/GenBank/DDBJ whole genome shotgun (WGS) entry which is preliminary data.</text>
</comment>
<reference evidence="3 4" key="2">
    <citation type="submission" date="2013-04" db="EMBL/GenBank/DDBJ databases">
        <authorList>
            <person name="Fiebig A."/>
            <person name="Pradella S."/>
            <person name="Wagner-Doebler I."/>
        </authorList>
    </citation>
    <scope>NUCLEOTIDE SEQUENCE [LARGE SCALE GENOMIC DNA]</scope>
    <source>
        <strain evidence="4">DSM 17067 / NCIMB 14079 / DFL-11</strain>
    </source>
</reference>
<feature type="chain" id="PRO_5023039026" description="Phytase-like domain-containing protein" evidence="1">
    <location>
        <begin position="30"/>
        <end position="344"/>
    </location>
</feature>
<dbReference type="Proteomes" id="UP000004703">
    <property type="component" value="Chromosome"/>
</dbReference>
<dbReference type="AlphaFoldDB" id="A0A5E8GZQ3"/>
<feature type="signal peptide" evidence="1">
    <location>
        <begin position="1"/>
        <end position="29"/>
    </location>
</feature>
<dbReference type="InterPro" id="IPR014567">
    <property type="entry name" value="UCP031900"/>
</dbReference>
<organism evidence="3 4">
    <name type="scientific">Roseibium alexandrii (strain DSM 17067 / NCIMB 14079 / DFL-11)</name>
    <name type="common">Labrenzia alexandrii</name>
    <dbReference type="NCBI Taxonomy" id="244592"/>
    <lineage>
        <taxon>Bacteria</taxon>
        <taxon>Pseudomonadati</taxon>
        <taxon>Pseudomonadota</taxon>
        <taxon>Alphaproteobacteria</taxon>
        <taxon>Hyphomicrobiales</taxon>
        <taxon>Stappiaceae</taxon>
        <taxon>Roseibium</taxon>
    </lineage>
</organism>
<reference evidence="3 4" key="1">
    <citation type="submission" date="2008-01" db="EMBL/GenBank/DDBJ databases">
        <authorList>
            <person name="Wagner-Dobler I."/>
            <person name="Ferriera S."/>
            <person name="Johnson J."/>
            <person name="Kravitz S."/>
            <person name="Beeson K."/>
            <person name="Sutton G."/>
            <person name="Rogers Y.-H."/>
            <person name="Friedman R."/>
            <person name="Frazier M."/>
            <person name="Venter J.C."/>
        </authorList>
    </citation>
    <scope>NUCLEOTIDE SEQUENCE [LARGE SCALE GENOMIC DNA]</scope>
    <source>
        <strain evidence="4">DSM 17067 / NCIMB 14079 / DFL-11</strain>
    </source>
</reference>
<feature type="domain" description="Phytase-like" evidence="2">
    <location>
        <begin position="76"/>
        <end position="327"/>
    </location>
</feature>
<name>A0A5E8GZQ3_ROSAD</name>
<gene>
    <name evidence="3" type="ORF">SADFL11_2389</name>
</gene>
<evidence type="ECO:0000313" key="4">
    <source>
        <dbReference type="Proteomes" id="UP000004703"/>
    </source>
</evidence>
<sequence>MSAFFSKFIRTAAAGLAAAVLSFSAPVSAESLLDEAKQVRVKTRPIETFHIGHSNTEFGKLTFLGGFEILASDRKTGGLSGVISLDDGNRLLAVTDNGHWVAATVEQTDEGAPTGLSDLRYAVLLGADGKSLRARWGHDTEALTLNATGLYVSAERNHAVYHYEWPLLTGDERMLGQLSLPKALDRLPRNTGIEALAAGPAGGLLDGKLIAISETTPSDEHDFLGFILGSDGAEEFSIKRHDRFDVTDAAFLPDGDLLLMERRFNMKDLIGLRLRRLPGSDLKAGAALDGEILLEADFNYQIDNMEALAVHQNAAGDTILTLLSDNNRSLLQRTLLLRFRLNEQ</sequence>
<dbReference type="RefSeq" id="WP_008192767.1">
    <property type="nucleotide sequence ID" value="NZ_CM011002.1"/>
</dbReference>
<proteinExistence type="predicted"/>
<dbReference type="EMBL" id="ACCU02000004">
    <property type="protein sequence ID" value="EEE45100.1"/>
    <property type="molecule type" value="Genomic_DNA"/>
</dbReference>
<protein>
    <recommendedName>
        <fullName evidence="2">Phytase-like domain-containing protein</fullName>
    </recommendedName>
</protein>
<dbReference type="Pfam" id="PF13449">
    <property type="entry name" value="Phytase-like"/>
    <property type="match status" value="1"/>
</dbReference>
<evidence type="ECO:0000256" key="1">
    <source>
        <dbReference type="SAM" id="SignalP"/>
    </source>
</evidence>
<keyword evidence="1" id="KW-0732">Signal</keyword>
<dbReference type="InterPro" id="IPR027372">
    <property type="entry name" value="Phytase-like_dom"/>
</dbReference>
<accession>A0A5E8GZQ3</accession>
<evidence type="ECO:0000259" key="2">
    <source>
        <dbReference type="Pfam" id="PF13449"/>
    </source>
</evidence>
<evidence type="ECO:0000313" key="3">
    <source>
        <dbReference type="EMBL" id="EEE45100.1"/>
    </source>
</evidence>
<dbReference type="PIRSF" id="PIRSF031900">
    <property type="entry name" value="UCP031900"/>
    <property type="match status" value="1"/>
</dbReference>